<gene>
    <name evidence="1" type="ordered locus">Solca_0736</name>
</gene>
<evidence type="ECO:0000313" key="2">
    <source>
        <dbReference type="Proteomes" id="UP000007590"/>
    </source>
</evidence>
<keyword evidence="2" id="KW-1185">Reference proteome</keyword>
<accession>H8KPG2</accession>
<dbReference type="HOGENOM" id="CLU_3257948_0_0_10"/>
<organism evidence="1 2">
    <name type="scientific">Solitalea canadensis (strain ATCC 29591 / DSM 3403 / JCM 21819 / LMG 8368 / NBRC 15130 / NCIMB 12057 / USAM 9D)</name>
    <name type="common">Flexibacter canadensis</name>
    <dbReference type="NCBI Taxonomy" id="929556"/>
    <lineage>
        <taxon>Bacteria</taxon>
        <taxon>Pseudomonadati</taxon>
        <taxon>Bacteroidota</taxon>
        <taxon>Sphingobacteriia</taxon>
        <taxon>Sphingobacteriales</taxon>
        <taxon>Sphingobacteriaceae</taxon>
        <taxon>Solitalea</taxon>
    </lineage>
</organism>
<dbReference type="AlphaFoldDB" id="H8KPG2"/>
<dbReference type="STRING" id="929556.Solca_0736"/>
<sequence length="42" mass="4969">MIMNIRKLLFCTIMPFIYNSTTETFDFLTSYKTIEKVSNLSL</sequence>
<dbReference type="Proteomes" id="UP000007590">
    <property type="component" value="Chromosome"/>
</dbReference>
<evidence type="ECO:0000313" key="1">
    <source>
        <dbReference type="EMBL" id="AFD05860.1"/>
    </source>
</evidence>
<proteinExistence type="predicted"/>
<dbReference type="EMBL" id="CP003349">
    <property type="protein sequence ID" value="AFD05860.1"/>
    <property type="molecule type" value="Genomic_DNA"/>
</dbReference>
<protein>
    <submittedName>
        <fullName evidence="1">Uncharacterized protein</fullName>
    </submittedName>
</protein>
<reference evidence="1" key="1">
    <citation type="submission" date="2012-02" db="EMBL/GenBank/DDBJ databases">
        <title>The complete genome of Solitalea canadensis DSM 3403.</title>
        <authorList>
            <consortium name="US DOE Joint Genome Institute (JGI-PGF)"/>
            <person name="Lucas S."/>
            <person name="Copeland A."/>
            <person name="Lapidus A."/>
            <person name="Glavina del Rio T."/>
            <person name="Dalin E."/>
            <person name="Tice H."/>
            <person name="Bruce D."/>
            <person name="Goodwin L."/>
            <person name="Pitluck S."/>
            <person name="Peters L."/>
            <person name="Ovchinnikova G."/>
            <person name="Lu M."/>
            <person name="Kyrpides N."/>
            <person name="Mavromatis K."/>
            <person name="Ivanova N."/>
            <person name="Brettin T."/>
            <person name="Detter J.C."/>
            <person name="Han C."/>
            <person name="Larimer F."/>
            <person name="Land M."/>
            <person name="Hauser L."/>
            <person name="Markowitz V."/>
            <person name="Cheng J.-F."/>
            <person name="Hugenholtz P."/>
            <person name="Woyke T."/>
            <person name="Wu D."/>
            <person name="Spring S."/>
            <person name="Schroeder M."/>
            <person name="Kopitz M."/>
            <person name="Brambilla E."/>
            <person name="Klenk H.-P."/>
            <person name="Eisen J.A."/>
        </authorList>
    </citation>
    <scope>NUCLEOTIDE SEQUENCE</scope>
    <source>
        <strain evidence="1">DSM 3403</strain>
    </source>
</reference>
<name>H8KPG2_SOLCM</name>
<dbReference type="KEGG" id="scn:Solca_0736"/>